<evidence type="ECO:0000313" key="1">
    <source>
        <dbReference type="EMBL" id="KAF9448113.1"/>
    </source>
</evidence>
<proteinExistence type="predicted"/>
<keyword evidence="2" id="KW-1185">Reference proteome</keyword>
<protein>
    <submittedName>
        <fullName evidence="1">Uncharacterized protein</fullName>
    </submittedName>
</protein>
<accession>A0A9P5XB25</accession>
<organism evidence="1 2">
    <name type="scientific">Macrolepiota fuliginosa MF-IS2</name>
    <dbReference type="NCBI Taxonomy" id="1400762"/>
    <lineage>
        <taxon>Eukaryota</taxon>
        <taxon>Fungi</taxon>
        <taxon>Dikarya</taxon>
        <taxon>Basidiomycota</taxon>
        <taxon>Agaricomycotina</taxon>
        <taxon>Agaricomycetes</taxon>
        <taxon>Agaricomycetidae</taxon>
        <taxon>Agaricales</taxon>
        <taxon>Agaricineae</taxon>
        <taxon>Agaricaceae</taxon>
        <taxon>Macrolepiota</taxon>
    </lineage>
</organism>
<gene>
    <name evidence="1" type="ORF">P691DRAFT_801349</name>
</gene>
<comment type="caution">
    <text evidence="1">The sequence shown here is derived from an EMBL/GenBank/DDBJ whole genome shotgun (WGS) entry which is preliminary data.</text>
</comment>
<sequence>MGDMIIDEVRELRENSPETKVEIWGQYEPKMCAIIEVKLPNGCAWLYCLPLQSGSKTVSS</sequence>
<name>A0A9P5XB25_9AGAR</name>
<reference evidence="1" key="1">
    <citation type="submission" date="2020-11" db="EMBL/GenBank/DDBJ databases">
        <authorList>
            <consortium name="DOE Joint Genome Institute"/>
            <person name="Ahrendt S."/>
            <person name="Riley R."/>
            <person name="Andreopoulos W."/>
            <person name="Labutti K."/>
            <person name="Pangilinan J."/>
            <person name="Ruiz-Duenas F.J."/>
            <person name="Barrasa J.M."/>
            <person name="Sanchez-Garcia M."/>
            <person name="Camarero S."/>
            <person name="Miyauchi S."/>
            <person name="Serrano A."/>
            <person name="Linde D."/>
            <person name="Babiker R."/>
            <person name="Drula E."/>
            <person name="Ayuso-Fernandez I."/>
            <person name="Pacheco R."/>
            <person name="Padilla G."/>
            <person name="Ferreira P."/>
            <person name="Barriuso J."/>
            <person name="Kellner H."/>
            <person name="Castanera R."/>
            <person name="Alfaro M."/>
            <person name="Ramirez L."/>
            <person name="Pisabarro A.G."/>
            <person name="Kuo A."/>
            <person name="Tritt A."/>
            <person name="Lipzen A."/>
            <person name="He G."/>
            <person name="Yan M."/>
            <person name="Ng V."/>
            <person name="Cullen D."/>
            <person name="Martin F."/>
            <person name="Rosso M.-N."/>
            <person name="Henrissat B."/>
            <person name="Hibbett D."/>
            <person name="Martinez A.T."/>
            <person name="Grigoriev I.V."/>
        </authorList>
    </citation>
    <scope>NUCLEOTIDE SEQUENCE</scope>
    <source>
        <strain evidence="1">MF-IS2</strain>
    </source>
</reference>
<dbReference type="EMBL" id="MU151173">
    <property type="protein sequence ID" value="KAF9448113.1"/>
    <property type="molecule type" value="Genomic_DNA"/>
</dbReference>
<dbReference type="Proteomes" id="UP000807342">
    <property type="component" value="Unassembled WGS sequence"/>
</dbReference>
<evidence type="ECO:0000313" key="2">
    <source>
        <dbReference type="Proteomes" id="UP000807342"/>
    </source>
</evidence>
<dbReference type="AlphaFoldDB" id="A0A9P5XB25"/>